<protein>
    <submittedName>
        <fullName evidence="1">Uncharacterized protein</fullName>
    </submittedName>
</protein>
<name>A0A5E4MM03_9HEMI</name>
<evidence type="ECO:0000313" key="1">
    <source>
        <dbReference type="EMBL" id="VVC30897.1"/>
    </source>
</evidence>
<reference evidence="1 2" key="1">
    <citation type="submission" date="2019-08" db="EMBL/GenBank/DDBJ databases">
        <authorList>
            <person name="Alioto T."/>
            <person name="Alioto T."/>
            <person name="Gomez Garrido J."/>
        </authorList>
    </citation>
    <scope>NUCLEOTIDE SEQUENCE [LARGE SCALE GENOMIC DNA]</scope>
</reference>
<dbReference type="AlphaFoldDB" id="A0A5E4MM03"/>
<gene>
    <name evidence="1" type="ORF">CINCED_3A020448</name>
</gene>
<dbReference type="OrthoDB" id="411823at2759"/>
<evidence type="ECO:0000313" key="2">
    <source>
        <dbReference type="Proteomes" id="UP000325440"/>
    </source>
</evidence>
<proteinExistence type="predicted"/>
<dbReference type="EMBL" id="CABPRJ010000548">
    <property type="protein sequence ID" value="VVC30897.1"/>
    <property type="molecule type" value="Genomic_DNA"/>
</dbReference>
<dbReference type="Proteomes" id="UP000325440">
    <property type="component" value="Unassembled WGS sequence"/>
</dbReference>
<keyword evidence="2" id="KW-1185">Reference proteome</keyword>
<accession>A0A5E4MM03</accession>
<organism evidence="1 2">
    <name type="scientific">Cinara cedri</name>
    <dbReference type="NCBI Taxonomy" id="506608"/>
    <lineage>
        <taxon>Eukaryota</taxon>
        <taxon>Metazoa</taxon>
        <taxon>Ecdysozoa</taxon>
        <taxon>Arthropoda</taxon>
        <taxon>Hexapoda</taxon>
        <taxon>Insecta</taxon>
        <taxon>Pterygota</taxon>
        <taxon>Neoptera</taxon>
        <taxon>Paraneoptera</taxon>
        <taxon>Hemiptera</taxon>
        <taxon>Sternorrhyncha</taxon>
        <taxon>Aphidomorpha</taxon>
        <taxon>Aphidoidea</taxon>
        <taxon>Aphididae</taxon>
        <taxon>Lachninae</taxon>
        <taxon>Cinara</taxon>
    </lineage>
</organism>
<sequence>MNEWKLECQKSSIGNFSLLKSLDIPVPGQHIAHHEWVILNRLRTGHGPSGEILHKWKIRDCPDCDCGHSLQFIFYIISDCPFRAFNGTVKELHEAIDKAIKWIRTLDIKL</sequence>